<feature type="domain" description="DUF7868" evidence="8">
    <location>
        <begin position="405"/>
        <end position="536"/>
    </location>
</feature>
<comment type="cofactor">
    <cofactor evidence="1">
        <name>Cu(2+)</name>
        <dbReference type="ChEBI" id="CHEBI:29036"/>
    </cofactor>
</comment>
<evidence type="ECO:0000313" key="10">
    <source>
        <dbReference type="Proteomes" id="UP000199417"/>
    </source>
</evidence>
<dbReference type="InterPro" id="IPR057190">
    <property type="entry name" value="DUF7868"/>
</dbReference>
<keyword evidence="4" id="KW-0560">Oxidoreductase</keyword>
<dbReference type="PANTHER" id="PTHR11474">
    <property type="entry name" value="TYROSINASE FAMILY MEMBER"/>
    <property type="match status" value="1"/>
</dbReference>
<evidence type="ECO:0000256" key="5">
    <source>
        <dbReference type="ARBA" id="ARBA00023008"/>
    </source>
</evidence>
<dbReference type="GO" id="GO:0046872">
    <property type="term" value="F:metal ion binding"/>
    <property type="evidence" value="ECO:0007669"/>
    <property type="project" value="UniProtKB-KW"/>
</dbReference>
<dbReference type="InterPro" id="IPR008922">
    <property type="entry name" value="Di-copper_centre_dom_sf"/>
</dbReference>
<evidence type="ECO:0000259" key="6">
    <source>
        <dbReference type="Pfam" id="PF00264"/>
    </source>
</evidence>
<accession>A0A1G6VNA4</accession>
<dbReference type="Pfam" id="PF12142">
    <property type="entry name" value="PPO1_DWL"/>
    <property type="match status" value="1"/>
</dbReference>
<evidence type="ECO:0000256" key="1">
    <source>
        <dbReference type="ARBA" id="ARBA00001973"/>
    </source>
</evidence>
<sequence>MICSVLFHGDVVLTAIAGGLDRMSTARNASGDAVGKLQTALRNWDPHCLPAQDLAPTYCAETAAAVRRFKVTVLGEPETSATDVAGPEIVLHLDRLQATAESRAADPQPRVRRNVWRLSTDASWDPTLLAYAEAVRTMQSRPAHDPTSWAFQAGLRAHFGAAVAAAGAASSGRGNWFFLPWHRMHLHYFELIVRDTVAANGGPTDFALPYWNYGNPAPQNALPHPFRDTGLRLPDGSPNPLALPSPLRNADVMAGAALSPSITSTFTAMWQPSFAEPNRTGFSGQLENVPHGSVRVAVGGSGCDSEPGALMSSAVRGALDPVYWLHHANLDRLWVQWLERHSNPSDPAWIDAEFEFFDPAGTPVRCRVGDVLDHAEQLGYRYDDQPQASASSRRLVAIAPTPMRVAATDGPFEVTGRVTTQLVVPDSCVEAVAHAPDTAAAAGFGAVLLAVDGLAADRTPGVAYQVYLNVPDPTADALPDQHLAGTFAAFGLDADPDAGPVRAAVGFTFDVTALVQILAPARRWDPRSLTVTVQAVLPTTGANERAAECGLPTATERPLHIGRAELLVG</sequence>
<dbReference type="InterPro" id="IPR050316">
    <property type="entry name" value="Tyrosinase/Hemocyanin"/>
</dbReference>
<dbReference type="InterPro" id="IPR002227">
    <property type="entry name" value="Tyrosinase_Cu-bd"/>
</dbReference>
<dbReference type="RefSeq" id="WP_169888437.1">
    <property type="nucleotide sequence ID" value="NZ_FNAB01000005.1"/>
</dbReference>
<feature type="domain" description="Tyrosinase copper-binding" evidence="6">
    <location>
        <begin position="276"/>
        <end position="339"/>
    </location>
</feature>
<comment type="similarity">
    <text evidence="2">Belongs to the tyrosinase family.</text>
</comment>
<evidence type="ECO:0000259" key="7">
    <source>
        <dbReference type="Pfam" id="PF12142"/>
    </source>
</evidence>
<dbReference type="SUPFAM" id="SSF48056">
    <property type="entry name" value="Di-copper centre-containing domain"/>
    <property type="match status" value="1"/>
</dbReference>
<keyword evidence="3" id="KW-0479">Metal-binding</keyword>
<evidence type="ECO:0000256" key="2">
    <source>
        <dbReference type="ARBA" id="ARBA00009928"/>
    </source>
</evidence>
<dbReference type="InterPro" id="IPR022739">
    <property type="entry name" value="Polyphenol_oxidase_cen"/>
</dbReference>
<evidence type="ECO:0000256" key="4">
    <source>
        <dbReference type="ARBA" id="ARBA00023002"/>
    </source>
</evidence>
<feature type="domain" description="Polyphenol oxidase central" evidence="7">
    <location>
        <begin position="345"/>
        <end position="387"/>
    </location>
</feature>
<proteinExistence type="inferred from homology"/>
<dbReference type="AlphaFoldDB" id="A0A1G6VNA4"/>
<dbReference type="Pfam" id="PF25271">
    <property type="entry name" value="DUF7868"/>
    <property type="match status" value="1"/>
</dbReference>
<evidence type="ECO:0000259" key="8">
    <source>
        <dbReference type="Pfam" id="PF25271"/>
    </source>
</evidence>
<keyword evidence="5" id="KW-0186">Copper</keyword>
<gene>
    <name evidence="9" type="ORF">SAMN05444580_10573</name>
</gene>
<feature type="domain" description="Tyrosinase copper-binding" evidence="6">
    <location>
        <begin position="171"/>
        <end position="257"/>
    </location>
</feature>
<reference evidence="9 10" key="1">
    <citation type="submission" date="2016-10" db="EMBL/GenBank/DDBJ databases">
        <authorList>
            <person name="de Groot N.N."/>
        </authorList>
    </citation>
    <scope>NUCLEOTIDE SEQUENCE [LARGE SCALE GENOMIC DNA]</scope>
    <source>
        <strain evidence="9 10">JCM 11308</strain>
    </source>
</reference>
<protein>
    <submittedName>
        <fullName evidence="9">Tyrosinase</fullName>
    </submittedName>
</protein>
<dbReference type="Gene3D" id="1.10.1280.10">
    <property type="entry name" value="Di-copper center containing domain from catechol oxidase"/>
    <property type="match status" value="1"/>
</dbReference>
<organism evidence="9 10">
    <name type="scientific">Rhodococcus tukisamuensis</name>
    <dbReference type="NCBI Taxonomy" id="168276"/>
    <lineage>
        <taxon>Bacteria</taxon>
        <taxon>Bacillati</taxon>
        <taxon>Actinomycetota</taxon>
        <taxon>Actinomycetes</taxon>
        <taxon>Mycobacteriales</taxon>
        <taxon>Nocardiaceae</taxon>
        <taxon>Rhodococcus</taxon>
    </lineage>
</organism>
<evidence type="ECO:0000313" key="9">
    <source>
        <dbReference type="EMBL" id="SDD55021.1"/>
    </source>
</evidence>
<dbReference type="Pfam" id="PF00264">
    <property type="entry name" value="Tyrosinase"/>
    <property type="match status" value="2"/>
</dbReference>
<keyword evidence="10" id="KW-1185">Reference proteome</keyword>
<evidence type="ECO:0000256" key="3">
    <source>
        <dbReference type="ARBA" id="ARBA00022723"/>
    </source>
</evidence>
<dbReference type="GO" id="GO:0004097">
    <property type="term" value="F:catechol oxidase activity"/>
    <property type="evidence" value="ECO:0007669"/>
    <property type="project" value="InterPro"/>
</dbReference>
<dbReference type="EMBL" id="FNAB01000005">
    <property type="protein sequence ID" value="SDD55021.1"/>
    <property type="molecule type" value="Genomic_DNA"/>
</dbReference>
<dbReference type="Proteomes" id="UP000199417">
    <property type="component" value="Unassembled WGS sequence"/>
</dbReference>
<dbReference type="PRINTS" id="PR00092">
    <property type="entry name" value="TYROSINASE"/>
</dbReference>
<dbReference type="STRING" id="168276.SAMN05444580_10573"/>
<dbReference type="PANTHER" id="PTHR11474:SF76">
    <property type="entry name" value="SHKT DOMAIN-CONTAINING PROTEIN"/>
    <property type="match status" value="1"/>
</dbReference>
<name>A0A1G6VNA4_9NOCA</name>